<evidence type="ECO:0000313" key="2">
    <source>
        <dbReference type="Proteomes" id="UP001220217"/>
    </source>
</evidence>
<dbReference type="AlphaFoldDB" id="A0ABD7X2L8"/>
<gene>
    <name evidence="1" type="ORF">PWO00_12990</name>
</gene>
<reference evidence="1 2" key="1">
    <citation type="submission" date="2023-02" db="EMBL/GenBank/DDBJ databases">
        <title>Complete genome sequence of Priestia aryabhattai G5MAi6, a methanol-tolerant strain isolated from tap water in Hong Kong.</title>
        <authorList>
            <person name="Leung K.M."/>
            <person name="Lai G.K.K."/>
            <person name="Griffin S.D.J."/>
        </authorList>
    </citation>
    <scope>NUCLEOTIDE SEQUENCE [LARGE SCALE GENOMIC DNA]</scope>
    <source>
        <strain evidence="1 2">G5MAi6</strain>
    </source>
</reference>
<proteinExistence type="predicted"/>
<sequence length="90" mass="10070">MEQVTELMNDVNKAVLVERIKQNKKWGLQRHDMGKWLAILAEEFGEVAQAMQGPLGLTSIKETDADDLYEELIQVAAVASAIAEQVKERS</sequence>
<dbReference type="RefSeq" id="WP_275037529.1">
    <property type="nucleotide sequence ID" value="NZ_CP118718.1"/>
</dbReference>
<evidence type="ECO:0000313" key="1">
    <source>
        <dbReference type="EMBL" id="WEA46836.1"/>
    </source>
</evidence>
<dbReference type="Proteomes" id="UP001220217">
    <property type="component" value="Chromosome"/>
</dbReference>
<dbReference type="CDD" id="cd11533">
    <property type="entry name" value="NTP-PPase_Af0060_like"/>
    <property type="match status" value="1"/>
</dbReference>
<dbReference type="Gene3D" id="1.10.287.1080">
    <property type="entry name" value="MazG-like"/>
    <property type="match status" value="1"/>
</dbReference>
<dbReference type="InterPro" id="IPR044548">
    <property type="entry name" value="AF0060_NTP-PPase_MazG-like"/>
</dbReference>
<name>A0ABD7X2L8_PRIAR</name>
<protein>
    <submittedName>
        <fullName evidence="1">MazG-like family protein</fullName>
    </submittedName>
</protein>
<dbReference type="SUPFAM" id="SSF101386">
    <property type="entry name" value="all-alpha NTP pyrophosphatases"/>
    <property type="match status" value="1"/>
</dbReference>
<dbReference type="EMBL" id="CP118718">
    <property type="protein sequence ID" value="WEA46836.1"/>
    <property type="molecule type" value="Genomic_DNA"/>
</dbReference>
<accession>A0ABD7X2L8</accession>
<organism evidence="1 2">
    <name type="scientific">Priestia aryabhattai</name>
    <name type="common">Bacillus aryabhattai</name>
    <dbReference type="NCBI Taxonomy" id="412384"/>
    <lineage>
        <taxon>Bacteria</taxon>
        <taxon>Bacillati</taxon>
        <taxon>Bacillota</taxon>
        <taxon>Bacilli</taxon>
        <taxon>Bacillales</taxon>
        <taxon>Bacillaceae</taxon>
        <taxon>Priestia</taxon>
    </lineage>
</organism>